<dbReference type="InterPro" id="IPR023674">
    <property type="entry name" value="Ribosomal_uL1-like"/>
</dbReference>
<name>A0ABR2X228_9FUNG</name>
<keyword evidence="5" id="KW-1185">Reference proteome</keyword>
<dbReference type="EMBL" id="JASJQH010000053">
    <property type="protein sequence ID" value="KAK9767802.1"/>
    <property type="molecule type" value="Genomic_DNA"/>
</dbReference>
<dbReference type="Gene3D" id="3.30.190.20">
    <property type="match status" value="1"/>
</dbReference>
<keyword evidence="3" id="KW-0687">Ribonucleoprotein</keyword>
<dbReference type="SUPFAM" id="SSF56808">
    <property type="entry name" value="Ribosomal protein L1"/>
    <property type="match status" value="1"/>
</dbReference>
<dbReference type="InterPro" id="IPR028364">
    <property type="entry name" value="Ribosomal_uL1/biogenesis"/>
</dbReference>
<protein>
    <recommendedName>
        <fullName evidence="6">Ribosomal protein</fullName>
    </recommendedName>
</protein>
<evidence type="ECO:0000256" key="1">
    <source>
        <dbReference type="ARBA" id="ARBA00010531"/>
    </source>
</evidence>
<dbReference type="PANTHER" id="PTHR36427:SF3">
    <property type="entry name" value="LARGE RIBOSOMAL SUBUNIT PROTEIN UL1M"/>
    <property type="match status" value="1"/>
</dbReference>
<comment type="similarity">
    <text evidence="1">Belongs to the universal ribosomal protein uL1 family.</text>
</comment>
<dbReference type="InterPro" id="IPR016095">
    <property type="entry name" value="Ribosomal_uL1_3-a/b-sand"/>
</dbReference>
<dbReference type="Gene3D" id="3.40.50.790">
    <property type="match status" value="1"/>
</dbReference>
<dbReference type="PANTHER" id="PTHR36427">
    <property type="entry name" value="54S RIBOSOMAL PROTEIN L1, MITOCHONDRIAL"/>
    <property type="match status" value="1"/>
</dbReference>
<sequence length="257" mass="27657">MLGRTLLVNSALPALRLQSFTPRVLSVPVFSQVSTREYHVKKKKNSKAGENPNALPLAKAIPLIKALAVGKPHHALELHVKCLKDKTISHIKGSLQLPKGLKKETIMLVFAEGKAAQEAIAAGAQIVGGAELIPQIQEGKLQFDKCISTPALFPQVTKIARILGPKGLMPTVKKGTVTDEVGVAIRGSKDVFDFMADSRGVIHTAIGRAGWSDEEVENNIRAFMKEVRLIGKTVKKGFIQKVHVCSSIGPALPLSDV</sequence>
<dbReference type="Proteomes" id="UP001479436">
    <property type="component" value="Unassembled WGS sequence"/>
</dbReference>
<reference evidence="4 5" key="1">
    <citation type="submission" date="2023-04" db="EMBL/GenBank/DDBJ databases">
        <title>Genome of Basidiobolus ranarum AG-B5.</title>
        <authorList>
            <person name="Stajich J.E."/>
            <person name="Carter-House D."/>
            <person name="Gryganskyi A."/>
        </authorList>
    </citation>
    <scope>NUCLEOTIDE SEQUENCE [LARGE SCALE GENOMIC DNA]</scope>
    <source>
        <strain evidence="4 5">AG-B5</strain>
    </source>
</reference>
<comment type="caution">
    <text evidence="4">The sequence shown here is derived from an EMBL/GenBank/DDBJ whole genome shotgun (WGS) entry which is preliminary data.</text>
</comment>
<evidence type="ECO:0008006" key="6">
    <source>
        <dbReference type="Google" id="ProtNLM"/>
    </source>
</evidence>
<evidence type="ECO:0000256" key="3">
    <source>
        <dbReference type="ARBA" id="ARBA00023274"/>
    </source>
</evidence>
<keyword evidence="2" id="KW-0689">Ribosomal protein</keyword>
<gene>
    <name evidence="4" type="ORF">K7432_002083</name>
</gene>
<organism evidence="4 5">
    <name type="scientific">Basidiobolus ranarum</name>
    <dbReference type="NCBI Taxonomy" id="34480"/>
    <lineage>
        <taxon>Eukaryota</taxon>
        <taxon>Fungi</taxon>
        <taxon>Fungi incertae sedis</taxon>
        <taxon>Zoopagomycota</taxon>
        <taxon>Entomophthoromycotina</taxon>
        <taxon>Basidiobolomycetes</taxon>
        <taxon>Basidiobolales</taxon>
        <taxon>Basidiobolaceae</taxon>
        <taxon>Basidiobolus</taxon>
    </lineage>
</organism>
<evidence type="ECO:0000313" key="5">
    <source>
        <dbReference type="Proteomes" id="UP001479436"/>
    </source>
</evidence>
<evidence type="ECO:0000313" key="4">
    <source>
        <dbReference type="EMBL" id="KAK9767802.1"/>
    </source>
</evidence>
<accession>A0ABR2X228</accession>
<dbReference type="CDD" id="cd00403">
    <property type="entry name" value="Ribosomal_L1"/>
    <property type="match status" value="1"/>
</dbReference>
<dbReference type="Pfam" id="PF00687">
    <property type="entry name" value="Ribosomal_L1"/>
    <property type="match status" value="1"/>
</dbReference>
<proteinExistence type="inferred from homology"/>
<evidence type="ECO:0000256" key="2">
    <source>
        <dbReference type="ARBA" id="ARBA00022980"/>
    </source>
</evidence>